<proteinExistence type="predicted"/>
<dbReference type="Proteomes" id="UP000076738">
    <property type="component" value="Unassembled WGS sequence"/>
</dbReference>
<name>A0A167MBM4_CALVF</name>
<gene>
    <name evidence="2" type="ORF">CALVIDRAFT_598123</name>
</gene>
<keyword evidence="1" id="KW-0175">Coiled coil</keyword>
<sequence length="184" mass="20759">MHALSRSLSPAIRASRLLTPLALRRHAHHPPPAADISEWIAYFAEKDARLDRAYQELDVLKARLEKMEGLHVQSEEEVGKLRTELGKRKLDYSMLTAVELVVEAAYRNGSITADLEHPPSVIVHAIAELKKDPLLVSIVEEACLKLDMQPEEAWEQLPTLYDRLAKKAGLMDALRFSSGYDLMH</sequence>
<protein>
    <submittedName>
        <fullName evidence="2">Uncharacterized protein</fullName>
    </submittedName>
</protein>
<organism evidence="2 3">
    <name type="scientific">Calocera viscosa (strain TUFC12733)</name>
    <dbReference type="NCBI Taxonomy" id="1330018"/>
    <lineage>
        <taxon>Eukaryota</taxon>
        <taxon>Fungi</taxon>
        <taxon>Dikarya</taxon>
        <taxon>Basidiomycota</taxon>
        <taxon>Agaricomycotina</taxon>
        <taxon>Dacrymycetes</taxon>
        <taxon>Dacrymycetales</taxon>
        <taxon>Dacrymycetaceae</taxon>
        <taxon>Calocera</taxon>
    </lineage>
</organism>
<evidence type="ECO:0000313" key="3">
    <source>
        <dbReference type="Proteomes" id="UP000076738"/>
    </source>
</evidence>
<feature type="coiled-coil region" evidence="1">
    <location>
        <begin position="43"/>
        <end position="84"/>
    </location>
</feature>
<reference evidence="2 3" key="1">
    <citation type="journal article" date="2016" name="Mol. Biol. Evol.">
        <title>Comparative Genomics of Early-Diverging Mushroom-Forming Fungi Provides Insights into the Origins of Lignocellulose Decay Capabilities.</title>
        <authorList>
            <person name="Nagy L.G."/>
            <person name="Riley R."/>
            <person name="Tritt A."/>
            <person name="Adam C."/>
            <person name="Daum C."/>
            <person name="Floudas D."/>
            <person name="Sun H."/>
            <person name="Yadav J.S."/>
            <person name="Pangilinan J."/>
            <person name="Larsson K.H."/>
            <person name="Matsuura K."/>
            <person name="Barry K."/>
            <person name="Labutti K."/>
            <person name="Kuo R."/>
            <person name="Ohm R.A."/>
            <person name="Bhattacharya S.S."/>
            <person name="Shirouzu T."/>
            <person name="Yoshinaga Y."/>
            <person name="Martin F.M."/>
            <person name="Grigoriev I.V."/>
            <person name="Hibbett D.S."/>
        </authorList>
    </citation>
    <scope>NUCLEOTIDE SEQUENCE [LARGE SCALE GENOMIC DNA]</scope>
    <source>
        <strain evidence="2 3">TUFC12733</strain>
    </source>
</reference>
<evidence type="ECO:0000313" key="2">
    <source>
        <dbReference type="EMBL" id="KZO96544.1"/>
    </source>
</evidence>
<dbReference type="OrthoDB" id="10404550at2759"/>
<dbReference type="EMBL" id="KV417283">
    <property type="protein sequence ID" value="KZO96544.1"/>
    <property type="molecule type" value="Genomic_DNA"/>
</dbReference>
<evidence type="ECO:0000256" key="1">
    <source>
        <dbReference type="SAM" id="Coils"/>
    </source>
</evidence>
<accession>A0A167MBM4</accession>
<keyword evidence="3" id="KW-1185">Reference proteome</keyword>
<dbReference type="AlphaFoldDB" id="A0A167MBM4"/>